<dbReference type="GO" id="GO:0005762">
    <property type="term" value="C:mitochondrial large ribosomal subunit"/>
    <property type="evidence" value="ECO:0007669"/>
    <property type="project" value="TreeGrafter"/>
</dbReference>
<evidence type="ECO:0000256" key="3">
    <source>
        <dbReference type="ARBA" id="ARBA00023274"/>
    </source>
</evidence>
<dbReference type="GO" id="GO:0003735">
    <property type="term" value="F:structural constituent of ribosome"/>
    <property type="evidence" value="ECO:0007669"/>
    <property type="project" value="InterPro"/>
</dbReference>
<keyword evidence="3" id="KW-0687">Ribonucleoprotein</keyword>
<organism evidence="6">
    <name type="scientific">Eutreptiella gymnastica</name>
    <dbReference type="NCBI Taxonomy" id="73025"/>
    <lineage>
        <taxon>Eukaryota</taxon>
        <taxon>Discoba</taxon>
        <taxon>Euglenozoa</taxon>
        <taxon>Euglenida</taxon>
        <taxon>Spirocuta</taxon>
        <taxon>Euglenophyceae</taxon>
        <taxon>Eutreptiales</taxon>
        <taxon>Eutreptiaceae</taxon>
        <taxon>Eutreptiella</taxon>
    </lineage>
</organism>
<name>A0A7S1NJP0_9EUGL</name>
<evidence type="ECO:0000256" key="2">
    <source>
        <dbReference type="ARBA" id="ARBA00022980"/>
    </source>
</evidence>
<accession>A0A7S1NJP0</accession>
<sequence length="248" mass="28061">MRQCLLQLAKKAGKPRMRLKAGEPPYYAKFGLLDGKLIKSGNKVSWSKKKTRRKWYPNIQWVKLYSETLDRQIPFMVTTSVLKKIDYKGGIDAYLLKTPEAQLKASEVAMEWRRRIQNQKNINDTKDEIERQAQLLAAHLLSLHQQNKEVLLTQGTTYGHYINPAVLNNPALRRKLEHFAGKASLVPGPDLTKRVLLVQPAAKLRRRRKAKAKANANAQAALRVVKKGDVSGTQEKESLPEAVAKSTS</sequence>
<evidence type="ECO:0000256" key="1">
    <source>
        <dbReference type="ARBA" id="ARBA00008760"/>
    </source>
</evidence>
<feature type="compositionally biased region" description="Basic and acidic residues" evidence="5">
    <location>
        <begin position="227"/>
        <end position="239"/>
    </location>
</feature>
<dbReference type="InterPro" id="IPR037147">
    <property type="entry name" value="Ribosomal_bL28_sf"/>
</dbReference>
<dbReference type="InterPro" id="IPR026569">
    <property type="entry name" value="Ribosomal_bL28"/>
</dbReference>
<evidence type="ECO:0000256" key="4">
    <source>
        <dbReference type="ARBA" id="ARBA00035269"/>
    </source>
</evidence>
<dbReference type="PANTHER" id="PTHR13528:SF2">
    <property type="entry name" value="LARGE RIBOSOMAL SUBUNIT PROTEIN BL28M"/>
    <property type="match status" value="1"/>
</dbReference>
<gene>
    <name evidence="6" type="ORF">EGYM00392_LOCUS36394</name>
</gene>
<evidence type="ECO:0000313" key="6">
    <source>
        <dbReference type="EMBL" id="CAD9025266.1"/>
    </source>
</evidence>
<evidence type="ECO:0000256" key="5">
    <source>
        <dbReference type="SAM" id="MobiDB-lite"/>
    </source>
</evidence>
<dbReference type="PANTHER" id="PTHR13528">
    <property type="entry name" value="39S RIBOSOMAL PROTEIN L28, MITOCHONDRIAL"/>
    <property type="match status" value="1"/>
</dbReference>
<dbReference type="EMBL" id="HBGA01097588">
    <property type="protein sequence ID" value="CAD9025266.1"/>
    <property type="molecule type" value="Transcribed_RNA"/>
</dbReference>
<comment type="similarity">
    <text evidence="1">Belongs to the bacterial ribosomal protein bL28 family.</text>
</comment>
<proteinExistence type="inferred from homology"/>
<dbReference type="SUPFAM" id="SSF143800">
    <property type="entry name" value="L28p-like"/>
    <property type="match status" value="1"/>
</dbReference>
<dbReference type="FunFam" id="2.30.170.40:FF:000003">
    <property type="entry name" value="54S ribosomal protein L24"/>
    <property type="match status" value="1"/>
</dbReference>
<feature type="region of interest" description="Disordered" evidence="5">
    <location>
        <begin position="227"/>
        <end position="248"/>
    </location>
</feature>
<dbReference type="InterPro" id="IPR034704">
    <property type="entry name" value="Ribosomal_bL28/bL31-like_sf"/>
</dbReference>
<protein>
    <recommendedName>
        <fullName evidence="4">Large ribosomal subunit protein bL28m</fullName>
    </recommendedName>
</protein>
<dbReference type="Gene3D" id="2.30.170.40">
    <property type="entry name" value="Ribosomal protein L28/L24"/>
    <property type="match status" value="1"/>
</dbReference>
<dbReference type="AlphaFoldDB" id="A0A7S1NJP0"/>
<keyword evidence="2" id="KW-0689">Ribosomal protein</keyword>
<reference evidence="6" key="1">
    <citation type="submission" date="2021-01" db="EMBL/GenBank/DDBJ databases">
        <authorList>
            <person name="Corre E."/>
            <person name="Pelletier E."/>
            <person name="Niang G."/>
            <person name="Scheremetjew M."/>
            <person name="Finn R."/>
            <person name="Kale V."/>
            <person name="Holt S."/>
            <person name="Cochrane G."/>
            <person name="Meng A."/>
            <person name="Brown T."/>
            <person name="Cohen L."/>
        </authorList>
    </citation>
    <scope>NUCLEOTIDE SEQUENCE</scope>
    <source>
        <strain evidence="6">NIES-381</strain>
    </source>
</reference>
<dbReference type="Pfam" id="PF00830">
    <property type="entry name" value="Ribosomal_L28"/>
    <property type="match status" value="1"/>
</dbReference>